<evidence type="ECO:0000313" key="2">
    <source>
        <dbReference type="EMBL" id="MFH6771547.1"/>
    </source>
</evidence>
<sequence>MQRTIKKRLALLLIPQFFLVKLLSLFPEFIEQYYSNGIYPYISKVLRFTLGWLPFSFGDVIYTISIIYIIRWFFINRRRLRKDTRNWFIDVFAAISVIYFAFHFFWGLNYYRPPLHKNLNLEANYSTEQLVRVTQMLTEKANAVHMEITRNDTVKVTMPFSESQIFKMVPEGYHNLTGTFPNLDYKPRSLKKSIYSIPLTYMGFSGYLNPLTNEAQVDGIIPRFIFPTTASHEVAHQLGYAAENEANFIGCLAAINHDNIYFKYAGYTFALRFCLNEIYFRDECLYEDMVAHVDKGIIKNYKEVRAFWEAHENPAEPFFKVFYGNFLKVNKQSKGMESYSYVVALLTNYFDESLGKVKKH</sequence>
<evidence type="ECO:0000256" key="1">
    <source>
        <dbReference type="SAM" id="Phobius"/>
    </source>
</evidence>
<keyword evidence="1" id="KW-0812">Transmembrane</keyword>
<feature type="transmembrane region" description="Helical" evidence="1">
    <location>
        <begin position="49"/>
        <end position="75"/>
    </location>
</feature>
<name>A0ABW7MXL0_9FLAO</name>
<dbReference type="Pfam" id="PF12725">
    <property type="entry name" value="DUF3810"/>
    <property type="match status" value="1"/>
</dbReference>
<keyword evidence="1" id="KW-1133">Transmembrane helix</keyword>
<evidence type="ECO:0000313" key="3">
    <source>
        <dbReference type="Proteomes" id="UP001610100"/>
    </source>
</evidence>
<proteinExistence type="predicted"/>
<protein>
    <submittedName>
        <fullName evidence="2">DUF3810 domain-containing protein</fullName>
    </submittedName>
</protein>
<gene>
    <name evidence="2" type="ORF">V8G58_06320</name>
</gene>
<organism evidence="2 3">
    <name type="scientific">Gaetbulibacter aestuarii</name>
    <dbReference type="NCBI Taxonomy" id="1502358"/>
    <lineage>
        <taxon>Bacteria</taxon>
        <taxon>Pseudomonadati</taxon>
        <taxon>Bacteroidota</taxon>
        <taxon>Flavobacteriia</taxon>
        <taxon>Flavobacteriales</taxon>
        <taxon>Flavobacteriaceae</taxon>
        <taxon>Gaetbulibacter</taxon>
    </lineage>
</organism>
<dbReference type="Proteomes" id="UP001610100">
    <property type="component" value="Unassembled WGS sequence"/>
</dbReference>
<keyword evidence="3" id="KW-1185">Reference proteome</keyword>
<dbReference type="EMBL" id="JBAWKB010000001">
    <property type="protein sequence ID" value="MFH6771547.1"/>
    <property type="molecule type" value="Genomic_DNA"/>
</dbReference>
<keyword evidence="1" id="KW-0472">Membrane</keyword>
<reference evidence="2 3" key="1">
    <citation type="submission" date="2024-02" db="EMBL/GenBank/DDBJ databases">
        <title>A Gaetbulibacter species isolated from tidal flats and genomic insights of their niches.</title>
        <authorList>
            <person name="Ye Y."/>
        </authorList>
    </citation>
    <scope>NUCLEOTIDE SEQUENCE [LARGE SCALE GENOMIC DNA]</scope>
    <source>
        <strain evidence="2 3">KYW382</strain>
    </source>
</reference>
<dbReference type="RefSeq" id="WP_344740618.1">
    <property type="nucleotide sequence ID" value="NZ_BAABAY010000001.1"/>
</dbReference>
<comment type="caution">
    <text evidence="2">The sequence shown here is derived from an EMBL/GenBank/DDBJ whole genome shotgun (WGS) entry which is preliminary data.</text>
</comment>
<feature type="transmembrane region" description="Helical" evidence="1">
    <location>
        <begin position="87"/>
        <end position="108"/>
    </location>
</feature>
<dbReference type="InterPro" id="IPR024294">
    <property type="entry name" value="DUF3810"/>
</dbReference>
<accession>A0ABW7MXL0</accession>